<dbReference type="EMBL" id="OX596094">
    <property type="protein sequence ID" value="CAM9396471.1"/>
    <property type="molecule type" value="Genomic_DNA"/>
</dbReference>
<reference evidence="1" key="2">
    <citation type="submission" date="2025-03" db="EMBL/GenBank/DDBJ databases">
        <authorList>
            <consortium name="ELIXIR-Norway"/>
            <consortium name="Elixir Norway"/>
        </authorList>
    </citation>
    <scope>NUCLEOTIDE SEQUENCE</scope>
</reference>
<evidence type="ECO:0000313" key="1">
    <source>
        <dbReference type="EMBL" id="CAM9396471.1"/>
    </source>
</evidence>
<reference evidence="1" key="1">
    <citation type="submission" date="2023-05" db="EMBL/GenBank/DDBJ databases">
        <authorList>
            <consortium name="ELIXIR-Norway"/>
        </authorList>
    </citation>
    <scope>NUCLEOTIDE SEQUENCE</scope>
</reference>
<proteinExistence type="predicted"/>
<sequence length="182" mass="20405">MGEFGRGSQSTCGHHVSSPTRDQTGTPCIRSTDHQGSPPISCLRICLPGMPVEKRGVMGFWKFPPFLVLGILVLYQAGMYHAAPLRSVFDGRFDPATLDEEESRLLLSAMVNDYEQMRARESEKAQKTEGSRIQKRACNTATCMTHRLAGWLSRSGSMVRSNLLPTKMGFKIFSGPRRNYWF</sequence>
<gene>
    <name evidence="1" type="ORF">MRATA1EN22A_LOCUS1937</name>
</gene>
<organism evidence="1 2">
    <name type="scientific">Rangifer tarandus platyrhynchus</name>
    <name type="common">Svalbard reindeer</name>
    <dbReference type="NCBI Taxonomy" id="3082113"/>
    <lineage>
        <taxon>Eukaryota</taxon>
        <taxon>Metazoa</taxon>
        <taxon>Chordata</taxon>
        <taxon>Craniata</taxon>
        <taxon>Vertebrata</taxon>
        <taxon>Euteleostomi</taxon>
        <taxon>Mammalia</taxon>
        <taxon>Eutheria</taxon>
        <taxon>Laurasiatheria</taxon>
        <taxon>Artiodactyla</taxon>
        <taxon>Ruminantia</taxon>
        <taxon>Pecora</taxon>
        <taxon>Cervidae</taxon>
        <taxon>Odocoileinae</taxon>
        <taxon>Rangifer</taxon>
    </lineage>
</organism>
<dbReference type="Proteomes" id="UP001162501">
    <property type="component" value="Chromosome 10"/>
</dbReference>
<evidence type="ECO:0000313" key="2">
    <source>
        <dbReference type="Proteomes" id="UP001162501"/>
    </source>
</evidence>
<protein>
    <submittedName>
        <fullName evidence="1">Uncharacterized protein</fullName>
    </submittedName>
</protein>
<name>A0AC59Y589_RANTA</name>
<accession>A0AC59Y589</accession>